<keyword evidence="5" id="KW-0029">Amino-acid transport</keyword>
<dbReference type="GO" id="GO:0005886">
    <property type="term" value="C:plasma membrane"/>
    <property type="evidence" value="ECO:0007669"/>
    <property type="project" value="UniProtKB-SubCell"/>
</dbReference>
<dbReference type="EMBL" id="RCHU01000353">
    <property type="protein sequence ID" value="TKS06396.1"/>
    <property type="molecule type" value="Genomic_DNA"/>
</dbReference>
<feature type="compositionally biased region" description="Basic and acidic residues" evidence="9">
    <location>
        <begin position="201"/>
        <end position="211"/>
    </location>
</feature>
<feature type="transmembrane region" description="Helical" evidence="10">
    <location>
        <begin position="918"/>
        <end position="938"/>
    </location>
</feature>
<evidence type="ECO:0000256" key="9">
    <source>
        <dbReference type="SAM" id="MobiDB-lite"/>
    </source>
</evidence>
<name>A0A4V6A9A0_POPAL</name>
<evidence type="ECO:0000256" key="2">
    <source>
        <dbReference type="ARBA" id="ARBA00022448"/>
    </source>
</evidence>
<feature type="compositionally biased region" description="Polar residues" evidence="9">
    <location>
        <begin position="1"/>
        <end position="12"/>
    </location>
</feature>
<feature type="transmembrane region" description="Helical" evidence="10">
    <location>
        <begin position="629"/>
        <end position="650"/>
    </location>
</feature>
<keyword evidence="7 10" id="KW-0472">Membrane</keyword>
<feature type="compositionally biased region" description="Basic and acidic residues" evidence="9">
    <location>
        <begin position="280"/>
        <end position="293"/>
    </location>
</feature>
<evidence type="ECO:0000256" key="5">
    <source>
        <dbReference type="ARBA" id="ARBA00022970"/>
    </source>
</evidence>
<dbReference type="PANTHER" id="PTHR34466:SF1">
    <property type="entry name" value="OS06G0609800 PROTEIN"/>
    <property type="match status" value="1"/>
</dbReference>
<protein>
    <recommendedName>
        <fullName evidence="11">Amino acid transporter transmembrane domain-containing protein</fullName>
    </recommendedName>
</protein>
<keyword evidence="3" id="KW-1003">Cell membrane</keyword>
<feature type="transmembrane region" description="Helical" evidence="10">
    <location>
        <begin position="976"/>
        <end position="1001"/>
    </location>
</feature>
<feature type="compositionally biased region" description="Low complexity" evidence="9">
    <location>
        <begin position="80"/>
        <end position="91"/>
    </location>
</feature>
<reference evidence="12" key="1">
    <citation type="submission" date="2018-10" db="EMBL/GenBank/DDBJ databases">
        <title>Population genomic analysis revealed the cold adaptation of white poplar.</title>
        <authorList>
            <person name="Liu Y.-J."/>
        </authorList>
    </citation>
    <scope>NUCLEOTIDE SEQUENCE [LARGE SCALE GENOMIC DNA]</scope>
    <source>
        <strain evidence="12">PAL-ZL1</strain>
    </source>
</reference>
<feature type="region of interest" description="Disordered" evidence="9">
    <location>
        <begin position="80"/>
        <end position="231"/>
    </location>
</feature>
<feature type="transmembrane region" description="Helical" evidence="10">
    <location>
        <begin position="723"/>
        <end position="740"/>
    </location>
</feature>
<evidence type="ECO:0000259" key="11">
    <source>
        <dbReference type="Pfam" id="PF01490"/>
    </source>
</evidence>
<evidence type="ECO:0000256" key="1">
    <source>
        <dbReference type="ARBA" id="ARBA00004651"/>
    </source>
</evidence>
<proteinExistence type="inferred from homology"/>
<comment type="caution">
    <text evidence="12">The sequence shown here is derived from an EMBL/GenBank/DDBJ whole genome shotgun (WGS) entry which is preliminary data.</text>
</comment>
<evidence type="ECO:0000256" key="8">
    <source>
        <dbReference type="ARBA" id="ARBA00061463"/>
    </source>
</evidence>
<feature type="region of interest" description="Disordered" evidence="9">
    <location>
        <begin position="280"/>
        <end position="315"/>
    </location>
</feature>
<feature type="region of interest" description="Disordered" evidence="9">
    <location>
        <begin position="1"/>
        <end position="66"/>
    </location>
</feature>
<dbReference type="FunFam" id="1.20.1740.10:FF:000033">
    <property type="entry name" value="Lysine histidine transporter 1"/>
    <property type="match status" value="1"/>
</dbReference>
<evidence type="ECO:0000256" key="3">
    <source>
        <dbReference type="ARBA" id="ARBA00022475"/>
    </source>
</evidence>
<dbReference type="InterPro" id="IPR013057">
    <property type="entry name" value="AA_transpt_TM"/>
</dbReference>
<feature type="transmembrane region" description="Helical" evidence="10">
    <location>
        <begin position="875"/>
        <end position="897"/>
    </location>
</feature>
<evidence type="ECO:0000256" key="4">
    <source>
        <dbReference type="ARBA" id="ARBA00022692"/>
    </source>
</evidence>
<dbReference type="AlphaFoldDB" id="A0A4V6A9A0"/>
<keyword evidence="4 10" id="KW-0812">Transmembrane</keyword>
<feature type="transmembrane region" description="Helical" evidence="10">
    <location>
        <begin position="603"/>
        <end position="622"/>
    </location>
</feature>
<keyword evidence="2" id="KW-0813">Transport</keyword>
<feature type="compositionally biased region" description="Basic and acidic residues" evidence="9">
    <location>
        <begin position="360"/>
        <end position="370"/>
    </location>
</feature>
<dbReference type="GO" id="GO:0015171">
    <property type="term" value="F:amino acid transmembrane transporter activity"/>
    <property type="evidence" value="ECO:0007669"/>
    <property type="project" value="UniProtKB-ARBA"/>
</dbReference>
<feature type="compositionally biased region" description="Polar residues" evidence="9">
    <location>
        <begin position="164"/>
        <end position="183"/>
    </location>
</feature>
<comment type="similarity">
    <text evidence="8">Belongs to the amino acid/polyamine transporter 2 family. Amino acid/auxin permease (AAAP) (TC 2.A.18.2) subfamily.</text>
</comment>
<feature type="transmembrane region" description="Helical" evidence="10">
    <location>
        <begin position="679"/>
        <end position="702"/>
    </location>
</feature>
<feature type="domain" description="Amino acid transporter transmembrane" evidence="11">
    <location>
        <begin position="600"/>
        <end position="996"/>
    </location>
</feature>
<dbReference type="Pfam" id="PF01490">
    <property type="entry name" value="Aa_trans"/>
    <property type="match status" value="1"/>
</dbReference>
<keyword evidence="6 10" id="KW-1133">Transmembrane helix</keyword>
<evidence type="ECO:0000256" key="6">
    <source>
        <dbReference type="ARBA" id="ARBA00022989"/>
    </source>
</evidence>
<feature type="transmembrane region" description="Helical" evidence="10">
    <location>
        <begin position="746"/>
        <end position="767"/>
    </location>
</feature>
<evidence type="ECO:0000256" key="10">
    <source>
        <dbReference type="SAM" id="Phobius"/>
    </source>
</evidence>
<evidence type="ECO:0000256" key="7">
    <source>
        <dbReference type="ARBA" id="ARBA00023136"/>
    </source>
</evidence>
<organism evidence="12">
    <name type="scientific">Populus alba</name>
    <name type="common">White poplar</name>
    <dbReference type="NCBI Taxonomy" id="43335"/>
    <lineage>
        <taxon>Eukaryota</taxon>
        <taxon>Viridiplantae</taxon>
        <taxon>Streptophyta</taxon>
        <taxon>Embryophyta</taxon>
        <taxon>Tracheophyta</taxon>
        <taxon>Spermatophyta</taxon>
        <taxon>Magnoliopsida</taxon>
        <taxon>eudicotyledons</taxon>
        <taxon>Gunneridae</taxon>
        <taxon>Pentapetalae</taxon>
        <taxon>rosids</taxon>
        <taxon>fabids</taxon>
        <taxon>Malpighiales</taxon>
        <taxon>Salicaceae</taxon>
        <taxon>Saliceae</taxon>
        <taxon>Populus</taxon>
    </lineage>
</organism>
<dbReference type="STRING" id="43335.A0A4V6A9A0"/>
<feature type="transmembrane region" description="Helical" evidence="10">
    <location>
        <begin position="833"/>
        <end position="855"/>
    </location>
</feature>
<evidence type="ECO:0000313" key="12">
    <source>
        <dbReference type="EMBL" id="TKS06396.1"/>
    </source>
</evidence>
<feature type="region of interest" description="Disordered" evidence="9">
    <location>
        <begin position="346"/>
        <end position="370"/>
    </location>
</feature>
<comment type="subcellular location">
    <subcellularLocation>
        <location evidence="1">Cell membrane</location>
        <topology evidence="1">Multi-pass membrane protein</topology>
    </subcellularLocation>
</comment>
<sequence>MATSAFKSTTKRTPIGNDKSSSSAHRRSRSLSRFSRPIPPDEFSDDSTAPSRGRFVNMDRGSGVPDISLDDLAIQLLSLGDRGRSGFRSGDVSYGERVAGGSLRRGRSVSRQGSESKNNSKSYSRGCGGGKVNSDGSNSRRRRSVSVVRYQIGDSESDLEHSQNSRNHANSRCQSNVDSQVPLSNKPLASNHRPGLRRSLSQKDLKYHDGYSSHSSSLTDDEGRDSCSNKNGFERTIRTVYAQKKAEHPTGGDMNSGLYEAMRKELRHAVEEIRTELEQSMEKTNIDSLKSGKSDGFQGGSTIRRNHATKSDQSEKCKQDLLAKLLLEKQHGRDISKIVKELLADPKNTVSEKPSRARKRSNDRSRMSERLTEEAEKYFEDFISNVEDTDISSLDGERSDTSSTLGGIAKTETFQRPVISKSQPVEMDGVVLPWLQWETSNDASPLSLKDKELTSTPKSNLWDAAQEATPAQELIMHPISIRGSCSPGLTDGHSTNIRELKGSKFGELESYRRQISFIGTRSQFDVDEYLKRPSDEDFLLESWKQQQRIHSGIIADVYEDLPACSSTTVKDRGLPVKNISTADDAKKDLNDWLPITQSRNAKWWYSAFHNVTAMVGAGVLGLSYAMSQLGWGPGAVVLILSWVITLYTLWQMVEMHEMVPGKRFDRYHELGQHAFGEKLGLWVVVPQQLMVEVGSSIVYMITGGKSLKKAHDTIWPDYKEIKLTYFIMIFSSVHFVISHLPSFNSITAVSLVAAVMSLSYSTIAWVVSWQKGVQPDVQYTSRASTNTGQMFDSFSALGDIAFAFAGHSVVLEIQATIPSTPGKPSKKPMWKGVVVAYLVVALCYLPVSFIGYWVFGNKVEDNILLSLEKPRWLVAAANLFVVIHVIGSYQVFAMPVFDMMEAFLVLKMKFQPGQPLRFITRILYVGLTMFVAMTFPFFGGLLSFFGGFAFAPTSYYLPCVMWLAVYKPKKFSLSWLANWICIILGFVLMVLAPIGALRQIILQARDFQFYS</sequence>
<dbReference type="PANTHER" id="PTHR34466">
    <property type="entry name" value="OS11G0129800 PROTEIN"/>
    <property type="match status" value="1"/>
</dbReference>
<gene>
    <name evidence="12" type="ORF">D5086_0000123370</name>
</gene>
<feature type="transmembrane region" description="Helical" evidence="10">
    <location>
        <begin position="944"/>
        <end position="964"/>
    </location>
</feature>
<accession>A0A4V6A9A0</accession>